<sequence>MCAPQSTQTCSKQHSLSHYSSGLLPYTAGNKGDPPAVCTTGMHTPETSLHIESYSQQLDFAWFLLRLVSCSCFVCSLYGKAGYDNVNECRYKGQTTRLPYGDMHWKPNRLYRTLLDMGGLWLKGIALLIGWISCLLQMPSWSLSAVAVLGNVMESVAPASSSSSLQVWTKL</sequence>
<comment type="caution">
    <text evidence="2">The sequence shown here is derived from an EMBL/GenBank/DDBJ whole genome shotgun (WGS) entry which is preliminary data.</text>
</comment>
<dbReference type="EMBL" id="SCEB01007082">
    <property type="protein sequence ID" value="RXM92057.1"/>
    <property type="molecule type" value="Genomic_DNA"/>
</dbReference>
<keyword evidence="1" id="KW-1133">Transmembrane helix</keyword>
<evidence type="ECO:0000313" key="3">
    <source>
        <dbReference type="Proteomes" id="UP000289886"/>
    </source>
</evidence>
<accession>A0A444UVA5</accession>
<keyword evidence="1" id="KW-0812">Transmembrane</keyword>
<evidence type="ECO:0000256" key="1">
    <source>
        <dbReference type="SAM" id="Phobius"/>
    </source>
</evidence>
<organism evidence="2 3">
    <name type="scientific">Acipenser ruthenus</name>
    <name type="common">Sterlet sturgeon</name>
    <dbReference type="NCBI Taxonomy" id="7906"/>
    <lineage>
        <taxon>Eukaryota</taxon>
        <taxon>Metazoa</taxon>
        <taxon>Chordata</taxon>
        <taxon>Craniata</taxon>
        <taxon>Vertebrata</taxon>
        <taxon>Euteleostomi</taxon>
        <taxon>Actinopterygii</taxon>
        <taxon>Chondrostei</taxon>
        <taxon>Acipenseriformes</taxon>
        <taxon>Acipenseridae</taxon>
        <taxon>Acipenser</taxon>
    </lineage>
</organism>
<protein>
    <submittedName>
        <fullName evidence="2">Uncharacterized protein</fullName>
    </submittedName>
</protein>
<keyword evidence="3" id="KW-1185">Reference proteome</keyword>
<feature type="transmembrane region" description="Helical" evidence="1">
    <location>
        <begin position="120"/>
        <end position="138"/>
    </location>
</feature>
<reference evidence="2 3" key="1">
    <citation type="submission" date="2019-01" db="EMBL/GenBank/DDBJ databases">
        <title>Draft Genome and Complete Hox-Cluster Characterization of the Sterlet Sturgeon (Acipenser ruthenus).</title>
        <authorList>
            <person name="Wei Q."/>
        </authorList>
    </citation>
    <scope>NUCLEOTIDE SEQUENCE [LARGE SCALE GENOMIC DNA]</scope>
    <source>
        <strain evidence="2">WHYD16114868_AA</strain>
        <tissue evidence="2">Blood</tissue>
    </source>
</reference>
<gene>
    <name evidence="2" type="ORF">EOD39_20535</name>
</gene>
<dbReference type="Proteomes" id="UP000289886">
    <property type="component" value="Unassembled WGS sequence"/>
</dbReference>
<dbReference type="AlphaFoldDB" id="A0A444UVA5"/>
<name>A0A444UVA5_ACIRT</name>
<keyword evidence="1" id="KW-0472">Membrane</keyword>
<evidence type="ECO:0000313" key="2">
    <source>
        <dbReference type="EMBL" id="RXM92057.1"/>
    </source>
</evidence>
<proteinExistence type="predicted"/>